<sequence>MQATHHPDQNFAHSCWSQKLTRFSIKNSKQHHTKTTITLKRLINAQGMVVFSIMQMS</sequence>
<keyword evidence="2" id="KW-1185">Reference proteome</keyword>
<dbReference type="EMBL" id="ACIZ01000098">
    <property type="protein sequence ID" value="EEN79523.1"/>
    <property type="molecule type" value="Genomic_DNA"/>
</dbReference>
<evidence type="ECO:0000313" key="2">
    <source>
        <dbReference type="Proteomes" id="UP000004525"/>
    </source>
</evidence>
<organism evidence="1 2">
    <name type="scientific">Lacticaseibacillus rhamnosus (strain LMS2-1)</name>
    <dbReference type="NCBI Taxonomy" id="525361"/>
    <lineage>
        <taxon>Bacteria</taxon>
        <taxon>Bacillati</taxon>
        <taxon>Bacillota</taxon>
        <taxon>Bacilli</taxon>
        <taxon>Lactobacillales</taxon>
        <taxon>Lactobacillaceae</taxon>
        <taxon>Lacticaseibacillus</taxon>
    </lineage>
</organism>
<name>C2JZH5_LACRM</name>
<evidence type="ECO:0000313" key="1">
    <source>
        <dbReference type="EMBL" id="EEN79523.1"/>
    </source>
</evidence>
<proteinExistence type="predicted"/>
<dbReference type="Proteomes" id="UP000004525">
    <property type="component" value="Unassembled WGS sequence"/>
</dbReference>
<gene>
    <name evidence="1" type="ORF">HMPREF0539_2310</name>
</gene>
<dbReference type="HOGENOM" id="CLU_2991082_0_0_9"/>
<accession>C2JZH5</accession>
<comment type="caution">
    <text evidence="1">The sequence shown here is derived from an EMBL/GenBank/DDBJ whole genome shotgun (WGS) entry which is preliminary data.</text>
</comment>
<reference evidence="1" key="1">
    <citation type="submission" date="2009-01" db="EMBL/GenBank/DDBJ databases">
        <authorList>
            <person name="Qin X."/>
            <person name="Bachman B."/>
            <person name="Battles P."/>
            <person name="Bell A."/>
            <person name="Bess C."/>
            <person name="Bickham C."/>
            <person name="Chaboub L."/>
            <person name="Chen D."/>
            <person name="Coyle M."/>
            <person name="Deiros D.R."/>
            <person name="Dinh H."/>
            <person name="Forbes L."/>
            <person name="Fowler G."/>
            <person name="Francisco L."/>
            <person name="Fu Q."/>
            <person name="Gubbala S."/>
            <person name="Hale W."/>
            <person name="Han Y."/>
            <person name="Hemphill L."/>
            <person name="Highlander S.K."/>
            <person name="Hirani K."/>
            <person name="Hogues M."/>
            <person name="Jackson L."/>
            <person name="Jakkamsetti A."/>
            <person name="Javaid M."/>
            <person name="Jiang H."/>
            <person name="Korchina V."/>
            <person name="Kovar C."/>
            <person name="Lara F."/>
            <person name="Lee S."/>
            <person name="Mata R."/>
            <person name="Mathew T."/>
            <person name="Moen C."/>
            <person name="Morales K."/>
            <person name="Munidasa M."/>
            <person name="Nazareth L."/>
            <person name="Ngo R."/>
            <person name="Nguyen L."/>
            <person name="Okwuonu G."/>
            <person name="Ongeri F."/>
            <person name="Patil S."/>
            <person name="Petrosino J."/>
            <person name="Pham C."/>
            <person name="Pham P."/>
            <person name="Pu L.-L."/>
            <person name="Puazo M."/>
            <person name="Raj R."/>
            <person name="Reid J."/>
            <person name="Rouhana J."/>
            <person name="Saada N."/>
            <person name="Shang Y."/>
            <person name="Simmons D."/>
            <person name="Thornton R."/>
            <person name="Warren J."/>
            <person name="Weissenberger G."/>
            <person name="Zhang J."/>
            <person name="Zhang L."/>
            <person name="Zhou C."/>
            <person name="Zhu D."/>
            <person name="Muzny D."/>
            <person name="Worley K."/>
            <person name="Gibbs R."/>
        </authorList>
    </citation>
    <scope>NUCLEOTIDE SEQUENCE [LARGE SCALE GENOMIC DNA]</scope>
    <source>
        <strain evidence="1">LMS2-1</strain>
    </source>
</reference>
<dbReference type="AlphaFoldDB" id="C2JZH5"/>
<protein>
    <submittedName>
        <fullName evidence="1">Uncharacterized protein</fullName>
    </submittedName>
</protein>